<evidence type="ECO:0008006" key="4">
    <source>
        <dbReference type="Google" id="ProtNLM"/>
    </source>
</evidence>
<comment type="caution">
    <text evidence="2">The sequence shown here is derived from an EMBL/GenBank/DDBJ whole genome shotgun (WGS) entry which is preliminary data.</text>
</comment>
<sequence length="253" mass="25882">MKYKAITAILTSTLLLSGCIIHVGAQSADVELNEEMQLAATGITTLDIDTGAGSLNVVGLEGATEITVSAEIRTTKEKNYTLTLEQDGDRAILIADHASTSGFWNGDSPHINVKVTLPKNMNLIVDDGSGKISITDINGNLDIEDGSGSMDIARIQGALNVEDSSGSLSIEQISGDVYVDDGSGSLRVADIGGNVKVDDGSGEMVILHVVGEVTINDGSGSITVNDAGGLTITGDGSGGLNVSGVKGSFNIDS</sequence>
<evidence type="ECO:0000256" key="1">
    <source>
        <dbReference type="SAM" id="SignalP"/>
    </source>
</evidence>
<gene>
    <name evidence="2" type="ORF">E8M12_14850</name>
</gene>
<organism evidence="2 3">
    <name type="scientific">Thalassotalea mangrovi</name>
    <dbReference type="NCBI Taxonomy" id="2572245"/>
    <lineage>
        <taxon>Bacteria</taxon>
        <taxon>Pseudomonadati</taxon>
        <taxon>Pseudomonadota</taxon>
        <taxon>Gammaproteobacteria</taxon>
        <taxon>Alteromonadales</taxon>
        <taxon>Colwelliaceae</taxon>
        <taxon>Thalassotalea</taxon>
    </lineage>
</organism>
<evidence type="ECO:0000313" key="3">
    <source>
        <dbReference type="Proteomes" id="UP000307999"/>
    </source>
</evidence>
<dbReference type="EMBL" id="SWDB01000038">
    <property type="protein sequence ID" value="TKB43426.1"/>
    <property type="molecule type" value="Genomic_DNA"/>
</dbReference>
<dbReference type="AlphaFoldDB" id="A0A4U1B2H6"/>
<evidence type="ECO:0000313" key="2">
    <source>
        <dbReference type="EMBL" id="TKB43426.1"/>
    </source>
</evidence>
<accession>A0A4U1B2H6</accession>
<dbReference type="Proteomes" id="UP000307999">
    <property type="component" value="Unassembled WGS sequence"/>
</dbReference>
<reference evidence="2 3" key="1">
    <citation type="submission" date="2019-04" db="EMBL/GenBank/DDBJ databases">
        <title>Thalassotalea guangxiensis sp. nov., isolated from sediment of the coastal wetland.</title>
        <authorList>
            <person name="Zheng S."/>
            <person name="Zhang D."/>
        </authorList>
    </citation>
    <scope>NUCLEOTIDE SEQUENCE [LARGE SCALE GENOMIC DNA]</scope>
    <source>
        <strain evidence="2 3">ZS-4</strain>
    </source>
</reference>
<keyword evidence="1" id="KW-0732">Signal</keyword>
<protein>
    <recommendedName>
        <fullName evidence="4">DUF4097 domain-containing protein</fullName>
    </recommendedName>
</protein>
<dbReference type="PROSITE" id="PS51257">
    <property type="entry name" value="PROKAR_LIPOPROTEIN"/>
    <property type="match status" value="1"/>
</dbReference>
<dbReference type="RefSeq" id="WP_136737054.1">
    <property type="nucleotide sequence ID" value="NZ_SWDB01000038.1"/>
</dbReference>
<proteinExistence type="predicted"/>
<name>A0A4U1B2H6_9GAMM</name>
<keyword evidence="3" id="KW-1185">Reference proteome</keyword>
<feature type="chain" id="PRO_5020472598" description="DUF4097 domain-containing protein" evidence="1">
    <location>
        <begin position="29"/>
        <end position="253"/>
    </location>
</feature>
<feature type="signal peptide" evidence="1">
    <location>
        <begin position="1"/>
        <end position="28"/>
    </location>
</feature>
<dbReference type="OrthoDB" id="6195678at2"/>